<gene>
    <name evidence="2" type="ORF">MNOR_LOCUS5163</name>
</gene>
<evidence type="ECO:0000256" key="1">
    <source>
        <dbReference type="SAM" id="MobiDB-lite"/>
    </source>
</evidence>
<feature type="region of interest" description="Disordered" evidence="1">
    <location>
        <begin position="135"/>
        <end position="158"/>
    </location>
</feature>
<dbReference type="AlphaFoldDB" id="A0AAV2PXU0"/>
<reference evidence="2 3" key="1">
    <citation type="submission" date="2024-05" db="EMBL/GenBank/DDBJ databases">
        <authorList>
            <person name="Wallberg A."/>
        </authorList>
    </citation>
    <scope>NUCLEOTIDE SEQUENCE [LARGE SCALE GENOMIC DNA]</scope>
</reference>
<name>A0AAV2PXU0_MEGNR</name>
<sequence length="158" mass="17675">SGEELYTEGSSEDENSHHHQHGGHSHHHHLHHHHHHGHHSPSMISNQEAAPIISLQDKQSSDLKSKCSTTTEDAPNIASASEPAMQEQPHLTETTRRLSLMGIDETVTHEGAMGGEQHDLLEEQEEIMLWRPKRGSLKLPHIELDPPSPPRTDLESID</sequence>
<protein>
    <submittedName>
        <fullName evidence="2">Uncharacterized protein</fullName>
    </submittedName>
</protein>
<evidence type="ECO:0000313" key="2">
    <source>
        <dbReference type="EMBL" id="CAL4065916.1"/>
    </source>
</evidence>
<keyword evidence="3" id="KW-1185">Reference proteome</keyword>
<proteinExistence type="predicted"/>
<feature type="compositionally biased region" description="Acidic residues" evidence="1">
    <location>
        <begin position="1"/>
        <end position="13"/>
    </location>
</feature>
<feature type="compositionally biased region" description="Basic residues" evidence="1">
    <location>
        <begin position="18"/>
        <end position="39"/>
    </location>
</feature>
<dbReference type="EMBL" id="CAXKWB010001960">
    <property type="protein sequence ID" value="CAL4065916.1"/>
    <property type="molecule type" value="Genomic_DNA"/>
</dbReference>
<evidence type="ECO:0000313" key="3">
    <source>
        <dbReference type="Proteomes" id="UP001497623"/>
    </source>
</evidence>
<feature type="region of interest" description="Disordered" evidence="1">
    <location>
        <begin position="1"/>
        <end position="97"/>
    </location>
</feature>
<accession>A0AAV2PXU0</accession>
<feature type="non-terminal residue" evidence="2">
    <location>
        <position position="1"/>
    </location>
</feature>
<organism evidence="2 3">
    <name type="scientific">Meganyctiphanes norvegica</name>
    <name type="common">Northern krill</name>
    <name type="synonym">Thysanopoda norvegica</name>
    <dbReference type="NCBI Taxonomy" id="48144"/>
    <lineage>
        <taxon>Eukaryota</taxon>
        <taxon>Metazoa</taxon>
        <taxon>Ecdysozoa</taxon>
        <taxon>Arthropoda</taxon>
        <taxon>Crustacea</taxon>
        <taxon>Multicrustacea</taxon>
        <taxon>Malacostraca</taxon>
        <taxon>Eumalacostraca</taxon>
        <taxon>Eucarida</taxon>
        <taxon>Euphausiacea</taxon>
        <taxon>Euphausiidae</taxon>
        <taxon>Meganyctiphanes</taxon>
    </lineage>
</organism>
<comment type="caution">
    <text evidence="2">The sequence shown here is derived from an EMBL/GenBank/DDBJ whole genome shotgun (WGS) entry which is preliminary data.</text>
</comment>
<dbReference type="Proteomes" id="UP001497623">
    <property type="component" value="Unassembled WGS sequence"/>
</dbReference>